<dbReference type="Proteomes" id="UP000230683">
    <property type="component" value="Unassembled WGS sequence"/>
</dbReference>
<dbReference type="EMBL" id="PFWY01000038">
    <property type="protein sequence ID" value="PJA41163.1"/>
    <property type="molecule type" value="Genomic_DNA"/>
</dbReference>
<reference evidence="2" key="1">
    <citation type="submission" date="2017-09" db="EMBL/GenBank/DDBJ databases">
        <title>Depth-based differentiation of microbial function through sediment-hosted aquifers and enrichment of novel symbionts in the deep terrestrial subsurface.</title>
        <authorList>
            <person name="Probst A.J."/>
            <person name="Ladd B."/>
            <person name="Jarett J.K."/>
            <person name="Geller-Mcgrath D.E."/>
            <person name="Sieber C.M.K."/>
            <person name="Emerson J.B."/>
            <person name="Anantharaman K."/>
            <person name="Thomas B.C."/>
            <person name="Malmstrom R."/>
            <person name="Stieglmeier M."/>
            <person name="Klingl A."/>
            <person name="Woyke T."/>
            <person name="Ryan C.M."/>
            <person name="Banfield J.F."/>
        </authorList>
    </citation>
    <scope>NUCLEOTIDE SEQUENCE [LARGE SCALE GENOMIC DNA]</scope>
</reference>
<dbReference type="PANTHER" id="PTHR15364:SF0">
    <property type="entry name" value="2'-DEOXYNUCLEOSIDE 5'-PHOSPHATE N-HYDROLASE 1"/>
    <property type="match status" value="1"/>
</dbReference>
<dbReference type="SUPFAM" id="SSF52309">
    <property type="entry name" value="N-(deoxy)ribosyltransferase-like"/>
    <property type="match status" value="1"/>
</dbReference>
<organism evidence="1 2">
    <name type="scientific">candidate division WWE3 bacterium CG_4_9_14_3_um_filter_34_6</name>
    <dbReference type="NCBI Taxonomy" id="1975079"/>
    <lineage>
        <taxon>Bacteria</taxon>
        <taxon>Katanobacteria</taxon>
    </lineage>
</organism>
<comment type="caution">
    <text evidence="1">The sequence shown here is derived from an EMBL/GenBank/DDBJ whole genome shotgun (WGS) entry which is preliminary data.</text>
</comment>
<proteinExistence type="predicted"/>
<dbReference type="GO" id="GO:0070694">
    <property type="term" value="F:5-hydroxymethyl-dUMP N-hydrolase activity"/>
    <property type="evidence" value="ECO:0007669"/>
    <property type="project" value="TreeGrafter"/>
</dbReference>
<evidence type="ECO:0000313" key="1">
    <source>
        <dbReference type="EMBL" id="PJA41163.1"/>
    </source>
</evidence>
<accession>A0A2M7X4R8</accession>
<dbReference type="AlphaFoldDB" id="A0A2M7X4R8"/>
<gene>
    <name evidence="1" type="ORF">CO178_00800</name>
</gene>
<evidence type="ECO:0000313" key="2">
    <source>
        <dbReference type="Proteomes" id="UP000230683"/>
    </source>
</evidence>
<dbReference type="GO" id="GO:0009159">
    <property type="term" value="P:deoxyribonucleoside monophosphate catabolic process"/>
    <property type="evidence" value="ECO:0007669"/>
    <property type="project" value="TreeGrafter"/>
</dbReference>
<dbReference type="InterPro" id="IPR051239">
    <property type="entry name" value="2'-dNMP_N-hydrolase"/>
</dbReference>
<dbReference type="PANTHER" id="PTHR15364">
    <property type="entry name" value="2'-DEOXYNUCLEOSIDE 5'-PHOSPHATE N-HYDROLASE 1"/>
    <property type="match status" value="1"/>
</dbReference>
<sequence length="198" mass="22798">MNIYFLGAISGLDQFRKHFETEVKILERQGHHVISDHILKRDHNRPETFVIQGDDEYFRIMTARIRSSDIMVADVSHPTTNIGFEISYALSNDIPVIALYSEQSGRKIFPLLVGGQNDQLLIKGYQLNNLEEILLEAIDKIKSLSESTFAFTISKDLGKFLDWISLQKKTSRAEYIRGLLHKKMKINKDYNQITNPRG</sequence>
<name>A0A2M7X4R8_UNCKA</name>
<dbReference type="Gene3D" id="3.40.50.450">
    <property type="match status" value="1"/>
</dbReference>
<evidence type="ECO:0008006" key="3">
    <source>
        <dbReference type="Google" id="ProtNLM"/>
    </source>
</evidence>
<protein>
    <recommendedName>
        <fullName evidence="3">Nucleoside 2-deoxyribosyltransferase</fullName>
    </recommendedName>
</protein>